<dbReference type="NCBIfam" id="TIGR00345">
    <property type="entry name" value="GET3_arsA_TRC40"/>
    <property type="match status" value="1"/>
</dbReference>
<organism evidence="3 4">
    <name type="scientific">Thermobifida fusca TM51</name>
    <dbReference type="NCBI Taxonomy" id="1169414"/>
    <lineage>
        <taxon>Bacteria</taxon>
        <taxon>Bacillati</taxon>
        <taxon>Actinomycetota</taxon>
        <taxon>Actinomycetes</taxon>
        <taxon>Streptosporangiales</taxon>
        <taxon>Nocardiopsidaceae</taxon>
        <taxon>Thermobifida</taxon>
    </lineage>
</organism>
<evidence type="ECO:0000256" key="1">
    <source>
        <dbReference type="ARBA" id="ARBA00011040"/>
    </source>
</evidence>
<reference evidence="3 4" key="1">
    <citation type="journal article" date="2013" name="Genome Announc.">
        <title>Draft Genome Sequence of the Lignocellulose Decomposer Thermobifida fusca Strain TM51.</title>
        <authorList>
            <person name="Toth A."/>
            <person name="Barna T."/>
            <person name="Nagy I."/>
            <person name="Horvath B."/>
            <person name="Nagy I."/>
            <person name="Tancsics A."/>
            <person name="Kriszt B."/>
            <person name="Baka E."/>
            <person name="Fekete C."/>
            <person name="Kukolya J."/>
        </authorList>
    </citation>
    <scope>NUCLEOTIDE SEQUENCE [LARGE SCALE GENOMIC DNA]</scope>
    <source>
        <strain evidence="3 4">TM51</strain>
    </source>
</reference>
<name>A0A9P2WQF2_THEFU</name>
<accession>A0A9P2WQF2</accession>
<dbReference type="Pfam" id="PF02374">
    <property type="entry name" value="ArsA_ATPase"/>
    <property type="match status" value="1"/>
</dbReference>
<evidence type="ECO:0000313" key="3">
    <source>
        <dbReference type="EMBL" id="EOR71462.1"/>
    </source>
</evidence>
<comment type="caution">
    <text evidence="3">The sequence shown here is derived from an EMBL/GenBank/DDBJ whole genome shotgun (WGS) entry which is preliminary data.</text>
</comment>
<dbReference type="AlphaFoldDB" id="A0A9P2WQF2"/>
<gene>
    <name evidence="3" type="ORF">TM51_07321</name>
</gene>
<dbReference type="InterPro" id="IPR025723">
    <property type="entry name" value="ArsA/GET3_ATPase-like"/>
</dbReference>
<proteinExistence type="inferred from homology"/>
<dbReference type="GO" id="GO:0016887">
    <property type="term" value="F:ATP hydrolysis activity"/>
    <property type="evidence" value="ECO:0007669"/>
    <property type="project" value="InterPro"/>
</dbReference>
<dbReference type="Gene3D" id="3.40.50.300">
    <property type="entry name" value="P-loop containing nucleotide triphosphate hydrolases"/>
    <property type="match status" value="1"/>
</dbReference>
<evidence type="ECO:0000259" key="2">
    <source>
        <dbReference type="Pfam" id="PF02374"/>
    </source>
</evidence>
<comment type="similarity">
    <text evidence="1">Belongs to the arsA ATPase family.</text>
</comment>
<dbReference type="PANTHER" id="PTHR10803:SF3">
    <property type="entry name" value="ATPASE GET3"/>
    <property type="match status" value="1"/>
</dbReference>
<feature type="domain" description="ArsA/GET3 Anion-transporting ATPase-like" evidence="2">
    <location>
        <begin position="8"/>
        <end position="291"/>
    </location>
</feature>
<dbReference type="SUPFAM" id="SSF52540">
    <property type="entry name" value="P-loop containing nucleoside triphosphate hydrolases"/>
    <property type="match status" value="1"/>
</dbReference>
<dbReference type="InterPro" id="IPR016300">
    <property type="entry name" value="ATPase_ArsA/GET3"/>
</dbReference>
<dbReference type="PANTHER" id="PTHR10803">
    <property type="entry name" value="ARSENICAL PUMP-DRIVING ATPASE ARSENITE-TRANSLOCATING ATPASE"/>
    <property type="match status" value="1"/>
</dbReference>
<dbReference type="CDD" id="cd02035">
    <property type="entry name" value="ArsA"/>
    <property type="match status" value="1"/>
</dbReference>
<protein>
    <submittedName>
        <fullName evidence="3">Arsenite-transporting ATPase</fullName>
    </submittedName>
</protein>
<dbReference type="Proteomes" id="UP000014184">
    <property type="component" value="Unassembled WGS sequence"/>
</dbReference>
<dbReference type="GO" id="GO:0005524">
    <property type="term" value="F:ATP binding"/>
    <property type="evidence" value="ECO:0007669"/>
    <property type="project" value="InterPro"/>
</dbReference>
<evidence type="ECO:0000313" key="4">
    <source>
        <dbReference type="Proteomes" id="UP000014184"/>
    </source>
</evidence>
<dbReference type="EMBL" id="AOSG01000035">
    <property type="protein sequence ID" value="EOR71462.1"/>
    <property type="molecule type" value="Genomic_DNA"/>
</dbReference>
<sequence>MLLTGAAITLFGGKGGVGKTTLAAAHALALADSGQRTLLVSTDPAHSLGDILDVRLGDRPRRVTGCLWAVEPDAEATVRRRIIQVADEARTVVPDEVMPAVRRHLRHAAAAPGMVESALHDRLIDYVDQVPETWDRLVVDSAPTGHLLRMLALPTLLAPWVHGLIQQRERARAVDGFAASVFDPEPGRDPVVEKLRARQRRLAAAAARLRTDAAVCLVTVPRRAVVAETRRAAAALRDDGIPLGVGVVNQVPSRVDTAVLTELRALFAPVGWVEVPLLDTEPIGVAALRALPRLTGAEPGP</sequence>
<dbReference type="InterPro" id="IPR027417">
    <property type="entry name" value="P-loop_NTPase"/>
</dbReference>
<dbReference type="RefSeq" id="WP_016188630.1">
    <property type="nucleotide sequence ID" value="NZ_AOSG01000035.1"/>
</dbReference>
<keyword evidence="4" id="KW-1185">Reference proteome</keyword>